<dbReference type="Gene3D" id="1.25.40.10">
    <property type="entry name" value="Tetratricopeptide repeat domain"/>
    <property type="match status" value="3"/>
</dbReference>
<evidence type="ECO:0000256" key="2">
    <source>
        <dbReference type="ARBA" id="ARBA00022946"/>
    </source>
</evidence>
<dbReference type="InterPro" id="IPR011990">
    <property type="entry name" value="TPR-like_helical_dom_sf"/>
</dbReference>
<keyword evidence="1" id="KW-0677">Repeat</keyword>
<dbReference type="PROSITE" id="PS51375">
    <property type="entry name" value="PPR"/>
    <property type="match status" value="1"/>
</dbReference>
<dbReference type="Proteomes" id="UP000324705">
    <property type="component" value="Chromosome 6B"/>
</dbReference>
<evidence type="ECO:0000313" key="5">
    <source>
        <dbReference type="Proteomes" id="UP000324705"/>
    </source>
</evidence>
<evidence type="ECO:0000256" key="1">
    <source>
        <dbReference type="ARBA" id="ARBA00022737"/>
    </source>
</evidence>
<dbReference type="NCBIfam" id="TIGR00756">
    <property type="entry name" value="PPR"/>
    <property type="match status" value="1"/>
</dbReference>
<keyword evidence="2" id="KW-0809">Transit peptide</keyword>
<dbReference type="EMBL" id="LT934122">
    <property type="protein sequence ID" value="VAI56459.1"/>
    <property type="molecule type" value="Genomic_DNA"/>
</dbReference>
<sequence length="550" mass="60782">MLRTVLNSGGGRLCRLPSLLPHHRLMSGSSVAAIFFQPSLPADPATAIQSAGIDLSHPNTIPALLVHPDLASNYPAASRFFSWAASHDAAVLNSKCFNSMLQLAAANSDAAHFWSLVSSMRSKGYGISKTTLQAATESFRSNGMSKDADMIQKVGQFPRQAMVFFYWVEQSAGAGINWGKVYNAMAKIIGREDCIEEFREVLRKMSSKEVGMDKEVYVILIDRFLKRKMFEDAVDLFRFAMGGTEKPSAQDFVFLLKKLVVRDDMDLKLVMSVVRIYQKAGNEVKSSVFDAVIKSLRSVERLGESGRVLKAMEDGGFAPDSTVHGKAVLAMCDAGNLETAHKHLARVEKSGHNLDPLVWSALVQKYSLGDDVDMAVSCFPEMLERRSGNQVGSALEVLVYGLCRKKEAKEAFKVLKDLVLKKDVVPWQSTYKYLIHKLIRQGHLKEAFDVLGLMKSNGFPPYIHPFITHILKSGTVDDALDLLNAMSSKESPSITVYTRLFQGLFKEGRHEIAQQLLSVSPGSVRNHADVLDLFYKMKIEEPAAAAAPVL</sequence>
<accession>A0A9R0YJ66</accession>
<protein>
    <recommendedName>
        <fullName evidence="6">Pentacotripeptide-repeat region of PRORP domain-containing protein</fullName>
    </recommendedName>
</protein>
<dbReference type="PANTHER" id="PTHR47003">
    <property type="entry name" value="OS01G0970900 PROTEIN"/>
    <property type="match status" value="1"/>
</dbReference>
<dbReference type="InterPro" id="IPR002885">
    <property type="entry name" value="PPR_rpt"/>
</dbReference>
<keyword evidence="5" id="KW-1185">Reference proteome</keyword>
<name>A0A9R0YJ66_TRITD</name>
<dbReference type="Pfam" id="PF01535">
    <property type="entry name" value="PPR"/>
    <property type="match status" value="3"/>
</dbReference>
<evidence type="ECO:0000256" key="3">
    <source>
        <dbReference type="PROSITE-ProRule" id="PRU00708"/>
    </source>
</evidence>
<feature type="repeat" description="PPR" evidence="3">
    <location>
        <begin position="427"/>
        <end position="461"/>
    </location>
</feature>
<organism evidence="4 5">
    <name type="scientific">Triticum turgidum subsp. durum</name>
    <name type="common">Durum wheat</name>
    <name type="synonym">Triticum durum</name>
    <dbReference type="NCBI Taxonomy" id="4567"/>
    <lineage>
        <taxon>Eukaryota</taxon>
        <taxon>Viridiplantae</taxon>
        <taxon>Streptophyta</taxon>
        <taxon>Embryophyta</taxon>
        <taxon>Tracheophyta</taxon>
        <taxon>Spermatophyta</taxon>
        <taxon>Magnoliopsida</taxon>
        <taxon>Liliopsida</taxon>
        <taxon>Poales</taxon>
        <taxon>Poaceae</taxon>
        <taxon>BOP clade</taxon>
        <taxon>Pooideae</taxon>
        <taxon>Triticodae</taxon>
        <taxon>Triticeae</taxon>
        <taxon>Triticinae</taxon>
        <taxon>Triticum</taxon>
    </lineage>
</organism>
<gene>
    <name evidence="4" type="ORF">TRITD_6Bv1G071280</name>
</gene>
<dbReference type="Gramene" id="TRITD6Bv1G071280.3">
    <property type="protein sequence ID" value="TRITD6Bv1G071280.3"/>
    <property type="gene ID" value="TRITD6Bv1G071280"/>
</dbReference>
<dbReference type="GO" id="GO:0008380">
    <property type="term" value="P:RNA splicing"/>
    <property type="evidence" value="ECO:0007669"/>
    <property type="project" value="InterPro"/>
</dbReference>
<reference evidence="4 5" key="1">
    <citation type="submission" date="2017-09" db="EMBL/GenBank/DDBJ databases">
        <authorList>
            <consortium name="International Durum Wheat Genome Sequencing Consortium (IDWGSC)"/>
            <person name="Milanesi L."/>
        </authorList>
    </citation>
    <scope>NUCLEOTIDE SEQUENCE [LARGE SCALE GENOMIC DNA]</scope>
    <source>
        <strain evidence="5">cv. Svevo</strain>
    </source>
</reference>
<dbReference type="PANTHER" id="PTHR47003:SF3">
    <property type="entry name" value="SMALL RIBOSOMAL SUBUNIT PROTEIN MS81 (RPPR8)"/>
    <property type="match status" value="1"/>
</dbReference>
<proteinExistence type="predicted"/>
<evidence type="ECO:0008006" key="6">
    <source>
        <dbReference type="Google" id="ProtNLM"/>
    </source>
</evidence>
<evidence type="ECO:0000313" key="4">
    <source>
        <dbReference type="EMBL" id="VAI56459.1"/>
    </source>
</evidence>
<dbReference type="AlphaFoldDB" id="A0A9R0YJ66"/>
<dbReference type="InterPro" id="IPR044578">
    <property type="entry name" value="BIR6-like"/>
</dbReference>